<dbReference type="HOGENOM" id="CLU_2616049_0_0_3"/>
<protein>
    <submittedName>
        <fullName evidence="2">Uncharacterized protein</fullName>
    </submittedName>
</protein>
<dbReference type="KEGG" id="cep:Cri9333_4364"/>
<feature type="compositionally biased region" description="Basic and acidic residues" evidence="1">
    <location>
        <begin position="63"/>
        <end position="78"/>
    </location>
</feature>
<dbReference type="RefSeq" id="WP_015205244.1">
    <property type="nucleotide sequence ID" value="NC_019753.1"/>
</dbReference>
<gene>
    <name evidence="2" type="ORF">Cri9333_4364</name>
</gene>
<evidence type="ECO:0000256" key="1">
    <source>
        <dbReference type="SAM" id="MobiDB-lite"/>
    </source>
</evidence>
<feature type="region of interest" description="Disordered" evidence="1">
    <location>
        <begin position="54"/>
        <end position="78"/>
    </location>
</feature>
<dbReference type="EMBL" id="CP003620">
    <property type="protein sequence ID" value="AFZ15150.1"/>
    <property type="molecule type" value="Genomic_DNA"/>
</dbReference>
<name>K9W6R9_9CYAN</name>
<keyword evidence="3" id="KW-1185">Reference proteome</keyword>
<reference evidence="2 3" key="1">
    <citation type="submission" date="2012-06" db="EMBL/GenBank/DDBJ databases">
        <title>Finished chromosome of genome of Crinalium epipsammum PCC 9333.</title>
        <authorList>
            <consortium name="US DOE Joint Genome Institute"/>
            <person name="Gugger M."/>
            <person name="Coursin T."/>
            <person name="Rippka R."/>
            <person name="Tandeau De Marsac N."/>
            <person name="Huntemann M."/>
            <person name="Wei C.-L."/>
            <person name="Han J."/>
            <person name="Detter J.C."/>
            <person name="Han C."/>
            <person name="Tapia R."/>
            <person name="Davenport K."/>
            <person name="Daligault H."/>
            <person name="Erkkila T."/>
            <person name="Gu W."/>
            <person name="Munk A.C.C."/>
            <person name="Teshima H."/>
            <person name="Xu Y."/>
            <person name="Chain P."/>
            <person name="Chen A."/>
            <person name="Krypides N."/>
            <person name="Mavromatis K."/>
            <person name="Markowitz V."/>
            <person name="Szeto E."/>
            <person name="Ivanova N."/>
            <person name="Mikhailova N."/>
            <person name="Ovchinnikova G."/>
            <person name="Pagani I."/>
            <person name="Pati A."/>
            <person name="Goodwin L."/>
            <person name="Peters L."/>
            <person name="Pitluck S."/>
            <person name="Woyke T."/>
            <person name="Kerfeld C."/>
        </authorList>
    </citation>
    <scope>NUCLEOTIDE SEQUENCE [LARGE SCALE GENOMIC DNA]</scope>
    <source>
        <strain evidence="2 3">PCC 9333</strain>
    </source>
</reference>
<proteinExistence type="predicted"/>
<evidence type="ECO:0000313" key="3">
    <source>
        <dbReference type="Proteomes" id="UP000010472"/>
    </source>
</evidence>
<dbReference type="AlphaFoldDB" id="K9W6R9"/>
<dbReference type="Proteomes" id="UP000010472">
    <property type="component" value="Chromosome"/>
</dbReference>
<evidence type="ECO:0000313" key="2">
    <source>
        <dbReference type="EMBL" id="AFZ15150.1"/>
    </source>
</evidence>
<accession>K9W6R9</accession>
<organism evidence="2 3">
    <name type="scientific">Crinalium epipsammum PCC 9333</name>
    <dbReference type="NCBI Taxonomy" id="1173022"/>
    <lineage>
        <taxon>Bacteria</taxon>
        <taxon>Bacillati</taxon>
        <taxon>Cyanobacteriota</taxon>
        <taxon>Cyanophyceae</taxon>
        <taxon>Gomontiellales</taxon>
        <taxon>Gomontiellaceae</taxon>
        <taxon>Crinalium</taxon>
    </lineage>
</organism>
<sequence length="78" mass="8457">MATYLKLTAPVTMLICLQLISIGRVCATLQPNENLSRWSETALLASKPPVGLKIIQFKPPPPNKDKKSPKKTEAGGGR</sequence>